<comment type="caution">
    <text evidence="1">The sequence shown here is derived from an EMBL/GenBank/DDBJ whole genome shotgun (WGS) entry which is preliminary data.</text>
</comment>
<dbReference type="AlphaFoldDB" id="X0W6D7"/>
<dbReference type="EMBL" id="BARS01025793">
    <property type="protein sequence ID" value="GAG08251.1"/>
    <property type="molecule type" value="Genomic_DNA"/>
</dbReference>
<organism evidence="1">
    <name type="scientific">marine sediment metagenome</name>
    <dbReference type="NCBI Taxonomy" id="412755"/>
    <lineage>
        <taxon>unclassified sequences</taxon>
        <taxon>metagenomes</taxon>
        <taxon>ecological metagenomes</taxon>
    </lineage>
</organism>
<sequence>MGSRRDRIANEKVVDFFVPQTLAIGTHLCNAVDVRAGMPVVGAPSGGAGREIHTNVLFALSIAAGWAAAGTLDFQVWTGDTAATCALYATGAQALATELEDLYLYELRDLQRWVQLGLVVAGAEISLCCIANVER</sequence>
<proteinExistence type="predicted"/>
<protein>
    <submittedName>
        <fullName evidence="1">Uncharacterized protein</fullName>
    </submittedName>
</protein>
<accession>X0W6D7</accession>
<evidence type="ECO:0000313" key="1">
    <source>
        <dbReference type="EMBL" id="GAG08251.1"/>
    </source>
</evidence>
<gene>
    <name evidence="1" type="ORF">S01H1_40717</name>
</gene>
<feature type="non-terminal residue" evidence="1">
    <location>
        <position position="135"/>
    </location>
</feature>
<name>X0W6D7_9ZZZZ</name>
<reference evidence="1" key="1">
    <citation type="journal article" date="2014" name="Front. Microbiol.">
        <title>High frequency of phylogenetically diverse reductive dehalogenase-homologous genes in deep subseafloor sedimentary metagenomes.</title>
        <authorList>
            <person name="Kawai M."/>
            <person name="Futagami T."/>
            <person name="Toyoda A."/>
            <person name="Takaki Y."/>
            <person name="Nishi S."/>
            <person name="Hori S."/>
            <person name="Arai W."/>
            <person name="Tsubouchi T."/>
            <person name="Morono Y."/>
            <person name="Uchiyama I."/>
            <person name="Ito T."/>
            <person name="Fujiyama A."/>
            <person name="Inagaki F."/>
            <person name="Takami H."/>
        </authorList>
    </citation>
    <scope>NUCLEOTIDE SEQUENCE</scope>
    <source>
        <strain evidence="1">Expedition CK06-06</strain>
    </source>
</reference>